<gene>
    <name evidence="2" type="ORF">PVAR5_4147</name>
</gene>
<dbReference type="EMBL" id="BAUL01000133">
    <property type="protein sequence ID" value="GAD95504.1"/>
    <property type="molecule type" value="Genomic_DNA"/>
</dbReference>
<dbReference type="Gene3D" id="2.60.40.420">
    <property type="entry name" value="Cupredoxins - blue copper proteins"/>
    <property type="match status" value="1"/>
</dbReference>
<protein>
    <submittedName>
        <fullName evidence="2">Serine-threonine rich protein, putative</fullName>
    </submittedName>
</protein>
<sequence length="286" mass="28325">MARFWAWIPFIAGAMATMDQSVSVGNSDISVSTSSSSTVIIISANNGGDAQTKYYNDPMMNAGMVHQVTVGGDAGLVYTPDSVMAAPGDMIQFNFMSKNHTVTQSSFGEPCKAMEGGVDSGFMPNADNTVNPPPMMMFQVMSTDPVWMYCRQTGHCGKGMVFSVNPTADKSQAAFKAAAMASAGSMDSSMGSGMAASSSAVAVAASSSVAVAASSSVAAVATSAAVPPPAASSSAASVAQGSGSLVNGGGACDCSCLCGVSAFPAGAGLGMMGGLSGSMPLAVAGQ</sequence>
<dbReference type="SUPFAM" id="SSF49503">
    <property type="entry name" value="Cupredoxins"/>
    <property type="match status" value="1"/>
</dbReference>
<evidence type="ECO:0000313" key="2">
    <source>
        <dbReference type="EMBL" id="GAD95504.1"/>
    </source>
</evidence>
<dbReference type="CDD" id="cd00920">
    <property type="entry name" value="Cupredoxin"/>
    <property type="match status" value="1"/>
</dbReference>
<reference evidence="3" key="1">
    <citation type="journal article" date="2014" name="Genome Announc.">
        <title>Draft genome sequence of the formaldehyde-resistant fungus Byssochlamys spectabilis No. 5 (anamorph Paecilomyces variotii No. 5) (NBRC109023).</title>
        <authorList>
            <person name="Oka T."/>
            <person name="Ekino K."/>
            <person name="Fukuda K."/>
            <person name="Nomura Y."/>
        </authorList>
    </citation>
    <scope>NUCLEOTIDE SEQUENCE [LARGE SCALE GENOMIC DNA]</scope>
    <source>
        <strain evidence="3">No. 5 / NBRC 109023</strain>
    </source>
</reference>
<dbReference type="InParanoid" id="V5FDU8"/>
<dbReference type="AlphaFoldDB" id="V5FDU8"/>
<keyword evidence="1" id="KW-0732">Signal</keyword>
<name>V5FDU8_BYSSN</name>
<evidence type="ECO:0000256" key="1">
    <source>
        <dbReference type="SAM" id="SignalP"/>
    </source>
</evidence>
<dbReference type="PANTHER" id="PTHR34883">
    <property type="entry name" value="SERINE-RICH PROTEIN, PUTATIVE-RELATED-RELATED"/>
    <property type="match status" value="1"/>
</dbReference>
<dbReference type="HOGENOM" id="CLU_053381_0_1_1"/>
<dbReference type="PANTHER" id="PTHR34883:SF4">
    <property type="entry name" value="CUPREDOXIN"/>
    <property type="match status" value="1"/>
</dbReference>
<dbReference type="InterPro" id="IPR008972">
    <property type="entry name" value="Cupredoxin"/>
</dbReference>
<evidence type="ECO:0000313" key="3">
    <source>
        <dbReference type="Proteomes" id="UP000018001"/>
    </source>
</evidence>
<dbReference type="OrthoDB" id="2331100at2759"/>
<dbReference type="Proteomes" id="UP000018001">
    <property type="component" value="Unassembled WGS sequence"/>
</dbReference>
<feature type="chain" id="PRO_5004735878" evidence="1">
    <location>
        <begin position="17"/>
        <end position="286"/>
    </location>
</feature>
<proteinExistence type="predicted"/>
<keyword evidence="3" id="KW-1185">Reference proteome</keyword>
<comment type="caution">
    <text evidence="2">The sequence shown here is derived from an EMBL/GenBank/DDBJ whole genome shotgun (WGS) entry which is preliminary data.</text>
</comment>
<accession>V5FDU8</accession>
<feature type="signal peptide" evidence="1">
    <location>
        <begin position="1"/>
        <end position="16"/>
    </location>
</feature>
<organism evidence="2 3">
    <name type="scientific">Byssochlamys spectabilis (strain No. 5 / NBRC 109023)</name>
    <name type="common">Paecilomyces variotii</name>
    <dbReference type="NCBI Taxonomy" id="1356009"/>
    <lineage>
        <taxon>Eukaryota</taxon>
        <taxon>Fungi</taxon>
        <taxon>Dikarya</taxon>
        <taxon>Ascomycota</taxon>
        <taxon>Pezizomycotina</taxon>
        <taxon>Eurotiomycetes</taxon>
        <taxon>Eurotiomycetidae</taxon>
        <taxon>Eurotiales</taxon>
        <taxon>Thermoascaceae</taxon>
        <taxon>Paecilomyces</taxon>
    </lineage>
</organism>
<dbReference type="InterPro" id="IPR052953">
    <property type="entry name" value="Ser-rich/MCO-related"/>
</dbReference>
<dbReference type="eggNOG" id="ENOG502S40X">
    <property type="taxonomic scope" value="Eukaryota"/>
</dbReference>